<feature type="region of interest" description="Disordered" evidence="1">
    <location>
        <begin position="125"/>
        <end position="146"/>
    </location>
</feature>
<protein>
    <recommendedName>
        <fullName evidence="4">Cadherin domain-containing protein</fullName>
    </recommendedName>
</protein>
<dbReference type="GO" id="GO:0005509">
    <property type="term" value="F:calcium ion binding"/>
    <property type="evidence" value="ECO:0007669"/>
    <property type="project" value="InterPro"/>
</dbReference>
<dbReference type="InterPro" id="IPR015919">
    <property type="entry name" value="Cadherin-like_sf"/>
</dbReference>
<dbReference type="RefSeq" id="WP_090022633.1">
    <property type="nucleotide sequence ID" value="NZ_FNCE01000024.1"/>
</dbReference>
<sequence>MRFDPGFDQPFSLFENPRFDIADTRPPIVLARPLAFRENAVAGEAVGEVVALDGVFGSGVADLSLGGPGSAWFSVDDGGTVRLTEAGADSPLNDFETGPNEATLQVTATDAAGNTSRARTLIIETRNEPGDERPDTRPGDGGDGEATLDLSFVGDALAGARDRIADAFDAAWKAWTETFDLATDSQIDIAVDTTETAEADTIATARANLLDTGKTTADGQDLVRSEVVQELRDGRERRPDEPDAYVTFARDLSQFAFGDGTEANRFDAETILKHELGHVLGFTATGPFDGAQTAFEAGTETSFFAGLTFEGETAGEVALANDAHLTEGLMAPSIGPGQEKAIGRTDLEVLADLGVPVADDALDTSQSDPLIA</sequence>
<name>A0A1G7VBB6_9PROT</name>
<evidence type="ECO:0008006" key="4">
    <source>
        <dbReference type="Google" id="ProtNLM"/>
    </source>
</evidence>
<dbReference type="AlphaFoldDB" id="A0A1G7VBB6"/>
<evidence type="ECO:0000313" key="3">
    <source>
        <dbReference type="Proteomes" id="UP000199415"/>
    </source>
</evidence>
<keyword evidence="3" id="KW-1185">Reference proteome</keyword>
<reference evidence="2 3" key="1">
    <citation type="submission" date="2016-10" db="EMBL/GenBank/DDBJ databases">
        <authorList>
            <person name="de Groot N.N."/>
        </authorList>
    </citation>
    <scope>NUCLEOTIDE SEQUENCE [LARGE SCALE GENOMIC DNA]</scope>
    <source>
        <strain evidence="2 3">DSM 25584</strain>
    </source>
</reference>
<dbReference type="SUPFAM" id="SSF49313">
    <property type="entry name" value="Cadherin-like"/>
    <property type="match status" value="1"/>
</dbReference>
<dbReference type="Proteomes" id="UP000199415">
    <property type="component" value="Unassembled WGS sequence"/>
</dbReference>
<organism evidence="2 3">
    <name type="scientific">Limimonas halophila</name>
    <dbReference type="NCBI Taxonomy" id="1082479"/>
    <lineage>
        <taxon>Bacteria</taxon>
        <taxon>Pseudomonadati</taxon>
        <taxon>Pseudomonadota</taxon>
        <taxon>Alphaproteobacteria</taxon>
        <taxon>Rhodospirillales</taxon>
        <taxon>Rhodovibrionaceae</taxon>
        <taxon>Limimonas</taxon>
    </lineage>
</organism>
<dbReference type="GO" id="GO:0016020">
    <property type="term" value="C:membrane"/>
    <property type="evidence" value="ECO:0007669"/>
    <property type="project" value="InterPro"/>
</dbReference>
<accession>A0A1G7VBB6</accession>
<dbReference type="EMBL" id="FNCE01000024">
    <property type="protein sequence ID" value="SDG56250.1"/>
    <property type="molecule type" value="Genomic_DNA"/>
</dbReference>
<dbReference type="STRING" id="1082479.SAMN05216241_1246"/>
<dbReference type="CDD" id="cd11304">
    <property type="entry name" value="Cadherin_repeat"/>
    <property type="match status" value="1"/>
</dbReference>
<evidence type="ECO:0000313" key="2">
    <source>
        <dbReference type="EMBL" id="SDG56250.1"/>
    </source>
</evidence>
<feature type="compositionally biased region" description="Basic and acidic residues" evidence="1">
    <location>
        <begin position="125"/>
        <end position="140"/>
    </location>
</feature>
<proteinExistence type="predicted"/>
<gene>
    <name evidence="2" type="ORF">SAMN05216241_1246</name>
</gene>
<dbReference type="OrthoDB" id="9783144at2"/>
<evidence type="ECO:0000256" key="1">
    <source>
        <dbReference type="SAM" id="MobiDB-lite"/>
    </source>
</evidence>